<keyword evidence="2" id="KW-1185">Reference proteome</keyword>
<evidence type="ECO:0000313" key="1">
    <source>
        <dbReference type="EMBL" id="GJT96011.1"/>
    </source>
</evidence>
<protein>
    <submittedName>
        <fullName evidence="1">Uncharacterized protein</fullName>
    </submittedName>
</protein>
<dbReference type="Proteomes" id="UP001151760">
    <property type="component" value="Unassembled WGS sequence"/>
</dbReference>
<reference evidence="1" key="2">
    <citation type="submission" date="2022-01" db="EMBL/GenBank/DDBJ databases">
        <authorList>
            <person name="Yamashiro T."/>
            <person name="Shiraishi A."/>
            <person name="Satake H."/>
            <person name="Nakayama K."/>
        </authorList>
    </citation>
    <scope>NUCLEOTIDE SEQUENCE</scope>
</reference>
<proteinExistence type="predicted"/>
<organism evidence="1 2">
    <name type="scientific">Tanacetum coccineum</name>
    <dbReference type="NCBI Taxonomy" id="301880"/>
    <lineage>
        <taxon>Eukaryota</taxon>
        <taxon>Viridiplantae</taxon>
        <taxon>Streptophyta</taxon>
        <taxon>Embryophyta</taxon>
        <taxon>Tracheophyta</taxon>
        <taxon>Spermatophyta</taxon>
        <taxon>Magnoliopsida</taxon>
        <taxon>eudicotyledons</taxon>
        <taxon>Gunneridae</taxon>
        <taxon>Pentapetalae</taxon>
        <taxon>asterids</taxon>
        <taxon>campanulids</taxon>
        <taxon>Asterales</taxon>
        <taxon>Asteraceae</taxon>
        <taxon>Asteroideae</taxon>
        <taxon>Anthemideae</taxon>
        <taxon>Anthemidinae</taxon>
        <taxon>Tanacetum</taxon>
    </lineage>
</organism>
<name>A0ABQ5I8G3_9ASTR</name>
<sequence>MSLVLKAQVATLDEGTGSEKDADISSEIVFDEEVLSEIFRDSFYDWEKFIYITSLLSSTPLLPFRCVVPDFGGDTGRCKAVCSGSAALNKSPGLMGIHFELFRKYWTFIGNDFIQDVKEFFDNAFASLDGSNSSIIASF</sequence>
<evidence type="ECO:0000313" key="2">
    <source>
        <dbReference type="Proteomes" id="UP001151760"/>
    </source>
</evidence>
<gene>
    <name evidence="1" type="ORF">Tco_1091529</name>
</gene>
<dbReference type="EMBL" id="BQNB010020444">
    <property type="protein sequence ID" value="GJT96011.1"/>
    <property type="molecule type" value="Genomic_DNA"/>
</dbReference>
<accession>A0ABQ5I8G3</accession>
<reference evidence="1" key="1">
    <citation type="journal article" date="2022" name="Int. J. Mol. Sci.">
        <title>Draft Genome of Tanacetum Coccineum: Genomic Comparison of Closely Related Tanacetum-Family Plants.</title>
        <authorList>
            <person name="Yamashiro T."/>
            <person name="Shiraishi A."/>
            <person name="Nakayama K."/>
            <person name="Satake H."/>
        </authorList>
    </citation>
    <scope>NUCLEOTIDE SEQUENCE</scope>
</reference>
<comment type="caution">
    <text evidence="1">The sequence shown here is derived from an EMBL/GenBank/DDBJ whole genome shotgun (WGS) entry which is preliminary data.</text>
</comment>